<feature type="chain" id="PRO_5043799950" description="Expansin" evidence="1">
    <location>
        <begin position="21"/>
        <end position="136"/>
    </location>
</feature>
<evidence type="ECO:0000256" key="1">
    <source>
        <dbReference type="SAM" id="SignalP"/>
    </source>
</evidence>
<sequence length="136" mass="14141">MRTSRIVFCALASLLSLSLASSRRAGDKLLRDGPDQATYYGAGNDAQSFCSGNGLPNGDGSIPTVALGPDVFNNGAVCGSCIMMAGLGTGAGYTPVSTEPQIYLVNNLCPECGSGVDICADGDGRWQVDYYFTDCY</sequence>
<name>A0AAW1SWB6_9CHLO</name>
<dbReference type="SUPFAM" id="SSF50685">
    <property type="entry name" value="Barwin-like endoglucanases"/>
    <property type="match status" value="1"/>
</dbReference>
<organism evidence="2 3">
    <name type="scientific">Apatococcus fuscideae</name>
    <dbReference type="NCBI Taxonomy" id="2026836"/>
    <lineage>
        <taxon>Eukaryota</taxon>
        <taxon>Viridiplantae</taxon>
        <taxon>Chlorophyta</taxon>
        <taxon>core chlorophytes</taxon>
        <taxon>Trebouxiophyceae</taxon>
        <taxon>Chlorellales</taxon>
        <taxon>Chlorellaceae</taxon>
        <taxon>Apatococcus</taxon>
    </lineage>
</organism>
<dbReference type="Gene3D" id="2.40.40.10">
    <property type="entry name" value="RlpA-like domain"/>
    <property type="match status" value="1"/>
</dbReference>
<dbReference type="AlphaFoldDB" id="A0AAW1SWB6"/>
<accession>A0AAW1SWB6</accession>
<reference evidence="2 3" key="1">
    <citation type="journal article" date="2024" name="Nat. Commun.">
        <title>Phylogenomics reveals the evolutionary origins of lichenization in chlorophyte algae.</title>
        <authorList>
            <person name="Puginier C."/>
            <person name="Libourel C."/>
            <person name="Otte J."/>
            <person name="Skaloud P."/>
            <person name="Haon M."/>
            <person name="Grisel S."/>
            <person name="Petersen M."/>
            <person name="Berrin J.G."/>
            <person name="Delaux P.M."/>
            <person name="Dal Grande F."/>
            <person name="Keller J."/>
        </authorList>
    </citation>
    <scope>NUCLEOTIDE SEQUENCE [LARGE SCALE GENOMIC DNA]</scope>
    <source>
        <strain evidence="2 3">SAG 2523</strain>
    </source>
</reference>
<comment type="caution">
    <text evidence="2">The sequence shown here is derived from an EMBL/GenBank/DDBJ whole genome shotgun (WGS) entry which is preliminary data.</text>
</comment>
<feature type="signal peptide" evidence="1">
    <location>
        <begin position="1"/>
        <end position="20"/>
    </location>
</feature>
<dbReference type="EMBL" id="JALJOV010000865">
    <property type="protein sequence ID" value="KAK9859830.1"/>
    <property type="molecule type" value="Genomic_DNA"/>
</dbReference>
<evidence type="ECO:0000313" key="2">
    <source>
        <dbReference type="EMBL" id="KAK9859830.1"/>
    </source>
</evidence>
<evidence type="ECO:0008006" key="4">
    <source>
        <dbReference type="Google" id="ProtNLM"/>
    </source>
</evidence>
<gene>
    <name evidence="2" type="ORF">WJX84_001714</name>
</gene>
<keyword evidence="3" id="KW-1185">Reference proteome</keyword>
<proteinExistence type="predicted"/>
<protein>
    <recommendedName>
        <fullName evidence="4">Expansin</fullName>
    </recommendedName>
</protein>
<dbReference type="InterPro" id="IPR036908">
    <property type="entry name" value="RlpA-like_sf"/>
</dbReference>
<keyword evidence="1" id="KW-0732">Signal</keyword>
<dbReference type="Proteomes" id="UP001485043">
    <property type="component" value="Unassembled WGS sequence"/>
</dbReference>
<evidence type="ECO:0000313" key="3">
    <source>
        <dbReference type="Proteomes" id="UP001485043"/>
    </source>
</evidence>